<name>A0ABR1BDE5_POLSC</name>
<evidence type="ECO:0000256" key="11">
    <source>
        <dbReference type="ARBA" id="ARBA00023011"/>
    </source>
</evidence>
<comment type="similarity">
    <text evidence="2">Belongs to the ERG4/ERG24 family.</text>
</comment>
<keyword evidence="9 20" id="KW-1133">Transmembrane helix</keyword>
<dbReference type="Gene3D" id="1.20.120.1630">
    <property type="match status" value="1"/>
</dbReference>
<evidence type="ECO:0000256" key="9">
    <source>
        <dbReference type="ARBA" id="ARBA00022989"/>
    </source>
</evidence>
<comment type="caution">
    <text evidence="21">The sequence shown here is derived from an EMBL/GenBank/DDBJ whole genome shotgun (WGS) entry which is preliminary data.</text>
</comment>
<dbReference type="InterPro" id="IPR001171">
    <property type="entry name" value="ERG24_DHCR-like"/>
</dbReference>
<keyword evidence="3" id="KW-0444">Lipid biosynthesis</keyword>
<evidence type="ECO:0000313" key="22">
    <source>
        <dbReference type="Proteomes" id="UP001359485"/>
    </source>
</evidence>
<evidence type="ECO:0000256" key="6">
    <source>
        <dbReference type="ARBA" id="ARBA00022778"/>
    </source>
</evidence>
<organism evidence="21 22">
    <name type="scientific">Polyplax serrata</name>
    <name type="common">Common mouse louse</name>
    <dbReference type="NCBI Taxonomy" id="468196"/>
    <lineage>
        <taxon>Eukaryota</taxon>
        <taxon>Metazoa</taxon>
        <taxon>Ecdysozoa</taxon>
        <taxon>Arthropoda</taxon>
        <taxon>Hexapoda</taxon>
        <taxon>Insecta</taxon>
        <taxon>Pterygota</taxon>
        <taxon>Neoptera</taxon>
        <taxon>Paraneoptera</taxon>
        <taxon>Psocodea</taxon>
        <taxon>Troctomorpha</taxon>
        <taxon>Phthiraptera</taxon>
        <taxon>Anoplura</taxon>
        <taxon>Polyplacidae</taxon>
        <taxon>Polyplax</taxon>
    </lineage>
</organism>
<evidence type="ECO:0000256" key="12">
    <source>
        <dbReference type="ARBA" id="ARBA00023098"/>
    </source>
</evidence>
<keyword evidence="10" id="KW-0560">Oxidoreductase</keyword>
<comment type="subcellular location">
    <subcellularLocation>
        <location evidence="1">Membrane</location>
        <topology evidence="1">Multi-pass membrane protein</topology>
    </subcellularLocation>
</comment>
<evidence type="ECO:0000313" key="21">
    <source>
        <dbReference type="EMBL" id="KAK6641458.1"/>
    </source>
</evidence>
<proteinExistence type="inferred from homology"/>
<evidence type="ECO:0000256" key="1">
    <source>
        <dbReference type="ARBA" id="ARBA00004141"/>
    </source>
</evidence>
<feature type="transmembrane region" description="Helical" evidence="20">
    <location>
        <begin position="93"/>
        <end position="111"/>
    </location>
</feature>
<evidence type="ECO:0000256" key="19">
    <source>
        <dbReference type="ARBA" id="ARBA00047826"/>
    </source>
</evidence>
<dbReference type="PANTHER" id="PTHR21257:SF38">
    <property type="entry name" value="7-DEHYDROCHOLESTEROL REDUCTASE"/>
    <property type="match status" value="1"/>
</dbReference>
<dbReference type="PANTHER" id="PTHR21257">
    <property type="entry name" value="DELTA(14)-STEROL REDUCTASE"/>
    <property type="match status" value="1"/>
</dbReference>
<evidence type="ECO:0000256" key="4">
    <source>
        <dbReference type="ARBA" id="ARBA00022548"/>
    </source>
</evidence>
<evidence type="ECO:0000256" key="20">
    <source>
        <dbReference type="SAM" id="Phobius"/>
    </source>
</evidence>
<evidence type="ECO:0000256" key="10">
    <source>
        <dbReference type="ARBA" id="ARBA00023002"/>
    </source>
</evidence>
<comment type="catalytic activity">
    <reaction evidence="19">
        <text>7-dehydrodesmosterol + NADPH + H(+) = desmosterol + NADP(+)</text>
        <dbReference type="Rhea" id="RHEA:46740"/>
        <dbReference type="ChEBI" id="CHEBI:15378"/>
        <dbReference type="ChEBI" id="CHEBI:17737"/>
        <dbReference type="ChEBI" id="CHEBI:27910"/>
        <dbReference type="ChEBI" id="CHEBI:57783"/>
        <dbReference type="ChEBI" id="CHEBI:58349"/>
    </reaction>
    <physiologicalReaction direction="left-to-right" evidence="19">
        <dbReference type="Rhea" id="RHEA:46741"/>
    </physiologicalReaction>
</comment>
<evidence type="ECO:0000256" key="8">
    <source>
        <dbReference type="ARBA" id="ARBA00022955"/>
    </source>
</evidence>
<dbReference type="EMBL" id="JAWJWF010000001">
    <property type="protein sequence ID" value="KAK6641458.1"/>
    <property type="molecule type" value="Genomic_DNA"/>
</dbReference>
<dbReference type="Proteomes" id="UP001359485">
    <property type="component" value="Unassembled WGS sequence"/>
</dbReference>
<keyword evidence="22" id="KW-1185">Reference proteome</keyword>
<keyword evidence="15" id="KW-0753">Steroid metabolism</keyword>
<feature type="transmembrane region" description="Helical" evidence="20">
    <location>
        <begin position="365"/>
        <end position="391"/>
    </location>
</feature>
<feature type="transmembrane region" description="Helical" evidence="20">
    <location>
        <begin position="123"/>
        <end position="142"/>
    </location>
</feature>
<keyword evidence="6" id="KW-0152">Cholesterol biosynthesis</keyword>
<keyword evidence="4" id="KW-0153">Cholesterol metabolism</keyword>
<reference evidence="21 22" key="1">
    <citation type="submission" date="2023-09" db="EMBL/GenBank/DDBJ databases">
        <title>Genomes of two closely related lineages of the louse Polyplax serrata with different host specificities.</title>
        <authorList>
            <person name="Martinu J."/>
            <person name="Tarabai H."/>
            <person name="Stefka J."/>
            <person name="Hypsa V."/>
        </authorList>
    </citation>
    <scope>NUCLEOTIDE SEQUENCE [LARGE SCALE GENOMIC DNA]</scope>
    <source>
        <strain evidence="21">98ZLc_SE</strain>
    </source>
</reference>
<keyword evidence="12" id="KW-0443">Lipid metabolism</keyword>
<sequence length="425" mass="48968">MEIPEWSQCMYIIGCFLSGHHGGKRFILFLAITVQGQKFSWELALSNSLGDSVSWKWTSLFALWAIVWLKVPSKTVEGPETSFGTKPTYRANGVLYFWATLVAFFLLQALYPNTSKTIHTHFSQIIGVLNIYALLLCLGLLLKGRLKPEYPQDPEERVSLIFDFYKGIELHPHAFGIDIKQLTNCRIGMMGWQVLLCAFYLAGVEQHGFITSTFVHLIIQSVYIAKFFWWEVGYFFTLDMMLDRAGFYICWGTLVLVPSFFTFSGAYTVVHPPTIPAWISVVIGVFGLACVLLTYRVGRDTVDYERQIFRASPNYKCIIWGKPATYILAEYKDAKGHVKKSPLLTRGFWGLGRHINYTFELGTSIAFGACLGFSFGIWNFLYFFFILLLLLHRLHRNEEKCRNKYGRYWEQYCKEVPYVLIPGVW</sequence>
<comment type="catalytic activity">
    <reaction evidence="18">
        <text>cholesterol + NADP(+) = 7-dehydrocholesterol + NADPH + H(+)</text>
        <dbReference type="Rhea" id="RHEA:23984"/>
        <dbReference type="ChEBI" id="CHEBI:15378"/>
        <dbReference type="ChEBI" id="CHEBI:16113"/>
        <dbReference type="ChEBI" id="CHEBI:17759"/>
        <dbReference type="ChEBI" id="CHEBI:57783"/>
        <dbReference type="ChEBI" id="CHEBI:58349"/>
        <dbReference type="EC" id="1.3.1.21"/>
    </reaction>
    <physiologicalReaction direction="right-to-left" evidence="18">
        <dbReference type="Rhea" id="RHEA:23986"/>
    </physiologicalReaction>
</comment>
<evidence type="ECO:0000256" key="18">
    <source>
        <dbReference type="ARBA" id="ARBA00047795"/>
    </source>
</evidence>
<keyword evidence="11" id="KW-0756">Sterol biosynthesis</keyword>
<evidence type="ECO:0000256" key="13">
    <source>
        <dbReference type="ARBA" id="ARBA00023136"/>
    </source>
</evidence>
<keyword evidence="5 20" id="KW-0812">Transmembrane</keyword>
<evidence type="ECO:0000256" key="16">
    <source>
        <dbReference type="ARBA" id="ARBA00038851"/>
    </source>
</evidence>
<feature type="transmembrane region" description="Helical" evidence="20">
    <location>
        <begin position="275"/>
        <end position="295"/>
    </location>
</feature>
<keyword evidence="8" id="KW-0752">Steroid biosynthesis</keyword>
<evidence type="ECO:0000256" key="14">
    <source>
        <dbReference type="ARBA" id="ARBA00023166"/>
    </source>
</evidence>
<feature type="transmembrane region" description="Helical" evidence="20">
    <location>
        <begin position="185"/>
        <end position="202"/>
    </location>
</feature>
<evidence type="ECO:0000256" key="15">
    <source>
        <dbReference type="ARBA" id="ARBA00023221"/>
    </source>
</evidence>
<evidence type="ECO:0000256" key="17">
    <source>
        <dbReference type="ARBA" id="ARBA00042688"/>
    </source>
</evidence>
<accession>A0ABR1BDE5</accession>
<protein>
    <recommendedName>
        <fullName evidence="16">7-dehydrocholesterol reductase</fullName>
        <ecNumber evidence="16">1.3.1.21</ecNumber>
    </recommendedName>
    <alternativeName>
        <fullName evidence="17">Sterol Delta(7)-reductase</fullName>
    </alternativeName>
</protein>
<dbReference type="EC" id="1.3.1.21" evidence="16"/>
<keyword evidence="7" id="KW-0521">NADP</keyword>
<feature type="transmembrane region" description="Helical" evidence="20">
    <location>
        <begin position="248"/>
        <end position="269"/>
    </location>
</feature>
<feature type="transmembrane region" description="Helical" evidence="20">
    <location>
        <begin position="214"/>
        <end position="236"/>
    </location>
</feature>
<evidence type="ECO:0000256" key="7">
    <source>
        <dbReference type="ARBA" id="ARBA00022857"/>
    </source>
</evidence>
<evidence type="ECO:0000256" key="3">
    <source>
        <dbReference type="ARBA" id="ARBA00022516"/>
    </source>
</evidence>
<evidence type="ECO:0000256" key="5">
    <source>
        <dbReference type="ARBA" id="ARBA00022692"/>
    </source>
</evidence>
<evidence type="ECO:0000256" key="2">
    <source>
        <dbReference type="ARBA" id="ARBA00005402"/>
    </source>
</evidence>
<keyword evidence="13 20" id="KW-0472">Membrane</keyword>
<keyword evidence="14" id="KW-1207">Sterol metabolism</keyword>
<gene>
    <name evidence="21" type="ORF">RUM44_013170</name>
</gene>
<dbReference type="Pfam" id="PF01222">
    <property type="entry name" value="ERG4_ERG24"/>
    <property type="match status" value="1"/>
</dbReference>